<dbReference type="STRING" id="393003.SAMN05660461_5686"/>
<keyword evidence="4" id="KW-0804">Transcription</keyword>
<dbReference type="Proteomes" id="UP000190166">
    <property type="component" value="Unassembled WGS sequence"/>
</dbReference>
<dbReference type="Gene3D" id="1.10.1740.10">
    <property type="match status" value="1"/>
</dbReference>
<dbReference type="SUPFAM" id="SSF88659">
    <property type="entry name" value="Sigma3 and sigma4 domains of RNA polymerase sigma factors"/>
    <property type="match status" value="1"/>
</dbReference>
<dbReference type="InterPro" id="IPR007627">
    <property type="entry name" value="RNA_pol_sigma70_r2"/>
</dbReference>
<keyword evidence="2" id="KW-0805">Transcription regulation</keyword>
<dbReference type="PANTHER" id="PTHR43133">
    <property type="entry name" value="RNA POLYMERASE ECF-TYPE SIGMA FACTO"/>
    <property type="match status" value="1"/>
</dbReference>
<dbReference type="GO" id="GO:0003677">
    <property type="term" value="F:DNA binding"/>
    <property type="evidence" value="ECO:0007669"/>
    <property type="project" value="InterPro"/>
</dbReference>
<proteinExistence type="inferred from homology"/>
<dbReference type="Pfam" id="PF08281">
    <property type="entry name" value="Sigma70_r4_2"/>
    <property type="match status" value="1"/>
</dbReference>
<dbReference type="Gene3D" id="1.10.10.10">
    <property type="entry name" value="Winged helix-like DNA-binding domain superfamily/Winged helix DNA-binding domain"/>
    <property type="match status" value="1"/>
</dbReference>
<dbReference type="NCBIfam" id="TIGR02985">
    <property type="entry name" value="Sig70_bacteroi1"/>
    <property type="match status" value="1"/>
</dbReference>
<evidence type="ECO:0000256" key="4">
    <source>
        <dbReference type="ARBA" id="ARBA00023163"/>
    </source>
</evidence>
<dbReference type="SUPFAM" id="SSF88946">
    <property type="entry name" value="Sigma2 domain of RNA polymerase sigma factors"/>
    <property type="match status" value="1"/>
</dbReference>
<dbReference type="InterPro" id="IPR013249">
    <property type="entry name" value="RNA_pol_sigma70_r4_t2"/>
</dbReference>
<reference evidence="7 8" key="1">
    <citation type="submission" date="2017-02" db="EMBL/GenBank/DDBJ databases">
        <authorList>
            <person name="Peterson S.W."/>
        </authorList>
    </citation>
    <scope>NUCLEOTIDE SEQUENCE [LARGE SCALE GENOMIC DNA]</scope>
    <source>
        <strain evidence="7 8">DSM 18108</strain>
    </source>
</reference>
<protein>
    <submittedName>
        <fullName evidence="7">RNA polymerase sigma-70 factor, ECF subfamily</fullName>
    </submittedName>
</protein>
<dbReference type="InterPro" id="IPR036388">
    <property type="entry name" value="WH-like_DNA-bd_sf"/>
</dbReference>
<dbReference type="InterPro" id="IPR039425">
    <property type="entry name" value="RNA_pol_sigma-70-like"/>
</dbReference>
<dbReference type="InterPro" id="IPR014327">
    <property type="entry name" value="RNA_pol_sigma70_bacteroid"/>
</dbReference>
<dbReference type="NCBIfam" id="TIGR02937">
    <property type="entry name" value="sigma70-ECF"/>
    <property type="match status" value="1"/>
</dbReference>
<organism evidence="7 8">
    <name type="scientific">Chitinophaga ginsengisegetis</name>
    <dbReference type="NCBI Taxonomy" id="393003"/>
    <lineage>
        <taxon>Bacteria</taxon>
        <taxon>Pseudomonadati</taxon>
        <taxon>Bacteroidota</taxon>
        <taxon>Chitinophagia</taxon>
        <taxon>Chitinophagales</taxon>
        <taxon>Chitinophagaceae</taxon>
        <taxon>Chitinophaga</taxon>
    </lineage>
</organism>
<dbReference type="CDD" id="cd06171">
    <property type="entry name" value="Sigma70_r4"/>
    <property type="match status" value="1"/>
</dbReference>
<dbReference type="InterPro" id="IPR013325">
    <property type="entry name" value="RNA_pol_sigma_r2"/>
</dbReference>
<keyword evidence="3" id="KW-0731">Sigma factor</keyword>
<comment type="similarity">
    <text evidence="1">Belongs to the sigma-70 factor family. ECF subfamily.</text>
</comment>
<evidence type="ECO:0000256" key="3">
    <source>
        <dbReference type="ARBA" id="ARBA00023082"/>
    </source>
</evidence>
<evidence type="ECO:0000256" key="2">
    <source>
        <dbReference type="ARBA" id="ARBA00023015"/>
    </source>
</evidence>
<dbReference type="RefSeq" id="WP_079472937.1">
    <property type="nucleotide sequence ID" value="NZ_FUZZ01000005.1"/>
</dbReference>
<evidence type="ECO:0000259" key="6">
    <source>
        <dbReference type="Pfam" id="PF08281"/>
    </source>
</evidence>
<evidence type="ECO:0000259" key="5">
    <source>
        <dbReference type="Pfam" id="PF04542"/>
    </source>
</evidence>
<sequence length="176" mass="19855">MSTPSEALEPAILFKTYYTRLCYFAFQFTGDKDKARDIAQEAFVSYLGQQGQVTAHPVAIKNFLYSTVRNACLNAIRHEKVVEKFAAAQEGMAENDPSVILTMIRSEVIGEINRALETLPEACQVIIRMGYISGLKNQEIADQLNISINTVKTQKKRGLHLLRQRLNPEIYAVLFL</sequence>
<dbReference type="InterPro" id="IPR014284">
    <property type="entry name" value="RNA_pol_sigma-70_dom"/>
</dbReference>
<dbReference type="AlphaFoldDB" id="A0A1T5PAN8"/>
<dbReference type="PANTHER" id="PTHR43133:SF46">
    <property type="entry name" value="RNA POLYMERASE SIGMA-70 FACTOR ECF SUBFAMILY"/>
    <property type="match status" value="1"/>
</dbReference>
<dbReference type="EMBL" id="FUZZ01000005">
    <property type="protein sequence ID" value="SKD09794.1"/>
    <property type="molecule type" value="Genomic_DNA"/>
</dbReference>
<accession>A0A1T5PAN8</accession>
<dbReference type="GO" id="GO:0016987">
    <property type="term" value="F:sigma factor activity"/>
    <property type="evidence" value="ECO:0007669"/>
    <property type="project" value="UniProtKB-KW"/>
</dbReference>
<dbReference type="GO" id="GO:0006352">
    <property type="term" value="P:DNA-templated transcription initiation"/>
    <property type="evidence" value="ECO:0007669"/>
    <property type="project" value="InterPro"/>
</dbReference>
<evidence type="ECO:0000313" key="8">
    <source>
        <dbReference type="Proteomes" id="UP000190166"/>
    </source>
</evidence>
<evidence type="ECO:0000256" key="1">
    <source>
        <dbReference type="ARBA" id="ARBA00010641"/>
    </source>
</evidence>
<name>A0A1T5PAN8_9BACT</name>
<feature type="domain" description="RNA polymerase sigma-70 region 2" evidence="5">
    <location>
        <begin position="13"/>
        <end position="80"/>
    </location>
</feature>
<evidence type="ECO:0000313" key="7">
    <source>
        <dbReference type="EMBL" id="SKD09794.1"/>
    </source>
</evidence>
<keyword evidence="8" id="KW-1185">Reference proteome</keyword>
<dbReference type="Pfam" id="PF04542">
    <property type="entry name" value="Sigma70_r2"/>
    <property type="match status" value="1"/>
</dbReference>
<feature type="domain" description="RNA polymerase sigma factor 70 region 4 type 2" evidence="6">
    <location>
        <begin position="111"/>
        <end position="159"/>
    </location>
</feature>
<dbReference type="InterPro" id="IPR013324">
    <property type="entry name" value="RNA_pol_sigma_r3/r4-like"/>
</dbReference>
<gene>
    <name evidence="7" type="ORF">SAMN05660461_5686</name>
</gene>